<dbReference type="Proteomes" id="UP000001876">
    <property type="component" value="Unassembled WGS sequence"/>
</dbReference>
<dbReference type="EMBL" id="GG663740">
    <property type="protein sequence ID" value="EEH56643.1"/>
    <property type="molecule type" value="Genomic_DNA"/>
</dbReference>
<evidence type="ECO:0000313" key="3">
    <source>
        <dbReference type="Proteomes" id="UP000001876"/>
    </source>
</evidence>
<name>C1MUK6_MICPC</name>
<dbReference type="RefSeq" id="XP_003059511.1">
    <property type="nucleotide sequence ID" value="XM_003059465.1"/>
</dbReference>
<dbReference type="GeneID" id="9684654"/>
<accession>C1MUK6</accession>
<feature type="region of interest" description="Disordered" evidence="1">
    <location>
        <begin position="1"/>
        <end position="26"/>
    </location>
</feature>
<keyword evidence="3" id="KW-1185">Reference proteome</keyword>
<protein>
    <submittedName>
        <fullName evidence="2">Predicted protein</fullName>
    </submittedName>
</protein>
<feature type="region of interest" description="Disordered" evidence="1">
    <location>
        <begin position="48"/>
        <end position="111"/>
    </location>
</feature>
<proteinExistence type="predicted"/>
<dbReference type="AlphaFoldDB" id="C1MUK6"/>
<reference evidence="2 3" key="1">
    <citation type="journal article" date="2009" name="Science">
        <title>Green evolution and dynamic adaptations revealed by genomes of the marine picoeukaryotes Micromonas.</title>
        <authorList>
            <person name="Worden A.Z."/>
            <person name="Lee J.H."/>
            <person name="Mock T."/>
            <person name="Rouze P."/>
            <person name="Simmons M.P."/>
            <person name="Aerts A.L."/>
            <person name="Allen A.E."/>
            <person name="Cuvelier M.L."/>
            <person name="Derelle E."/>
            <person name="Everett M.V."/>
            <person name="Foulon E."/>
            <person name="Grimwood J."/>
            <person name="Gundlach H."/>
            <person name="Henrissat B."/>
            <person name="Napoli C."/>
            <person name="McDonald S.M."/>
            <person name="Parker M.S."/>
            <person name="Rombauts S."/>
            <person name="Salamov A."/>
            <person name="Von Dassow P."/>
            <person name="Badger J.H."/>
            <person name="Coutinho P.M."/>
            <person name="Demir E."/>
            <person name="Dubchak I."/>
            <person name="Gentemann C."/>
            <person name="Eikrem W."/>
            <person name="Gready J.E."/>
            <person name="John U."/>
            <person name="Lanier W."/>
            <person name="Lindquist E.A."/>
            <person name="Lucas S."/>
            <person name="Mayer K.F."/>
            <person name="Moreau H."/>
            <person name="Not F."/>
            <person name="Otillar R."/>
            <person name="Panaud O."/>
            <person name="Pangilinan J."/>
            <person name="Paulsen I."/>
            <person name="Piegu B."/>
            <person name="Poliakov A."/>
            <person name="Robbens S."/>
            <person name="Schmutz J."/>
            <person name="Toulza E."/>
            <person name="Wyss T."/>
            <person name="Zelensky A."/>
            <person name="Zhou K."/>
            <person name="Armbrust E.V."/>
            <person name="Bhattacharya D."/>
            <person name="Goodenough U.W."/>
            <person name="Van de Peer Y."/>
            <person name="Grigoriev I.V."/>
        </authorList>
    </citation>
    <scope>NUCLEOTIDE SEQUENCE [LARGE SCALE GENOMIC DNA]</scope>
    <source>
        <strain evidence="2 3">CCMP1545</strain>
    </source>
</reference>
<sequence>MGNQSEISSEAFSARELPKKRSRSRSVLIVGQGTESWLLIVPAHSTPRDAADAATTTSIPVVTPSLARPRVDARPASSASSAEGGDQRDTCANKRSLPHYSDELNNEFSRSKRSSDASIGMTFASACTASDVVGHRITVDAADVLVIAAADASERDLVARAERASVHLRKLRPNDLVTVVEQPSRPRTFVPPGYGLPLTQEVAAKMGATVHSMTRDASQLASHDGGAKARGCVVPARSLPNRFSPRFFSRIVSTNLSRSEKCTVRW</sequence>
<organism evidence="3">
    <name type="scientific">Micromonas pusilla (strain CCMP1545)</name>
    <name type="common">Picoplanktonic green alga</name>
    <dbReference type="NCBI Taxonomy" id="564608"/>
    <lineage>
        <taxon>Eukaryota</taxon>
        <taxon>Viridiplantae</taxon>
        <taxon>Chlorophyta</taxon>
        <taxon>Mamiellophyceae</taxon>
        <taxon>Mamiellales</taxon>
        <taxon>Mamiellaceae</taxon>
        <taxon>Micromonas</taxon>
    </lineage>
</organism>
<evidence type="ECO:0000313" key="2">
    <source>
        <dbReference type="EMBL" id="EEH56643.1"/>
    </source>
</evidence>
<dbReference type="KEGG" id="mpp:MICPUCDRAFT_58845"/>
<evidence type="ECO:0000256" key="1">
    <source>
        <dbReference type="SAM" id="MobiDB-lite"/>
    </source>
</evidence>
<gene>
    <name evidence="2" type="ORF">MICPUCDRAFT_58845</name>
</gene>
<feature type="compositionally biased region" description="Polar residues" evidence="1">
    <location>
        <begin position="1"/>
        <end position="11"/>
    </location>
</feature>